<reference evidence="1 2" key="1">
    <citation type="submission" date="2021-07" db="EMBL/GenBank/DDBJ databases">
        <authorList>
            <person name="Palmer J.M."/>
        </authorList>
    </citation>
    <scope>NUCLEOTIDE SEQUENCE [LARGE SCALE GENOMIC DNA]</scope>
    <source>
        <strain evidence="1 2">AT_MEX2019</strain>
        <tissue evidence="1">Muscle</tissue>
    </source>
</reference>
<dbReference type="Proteomes" id="UP001345963">
    <property type="component" value="Unassembled WGS sequence"/>
</dbReference>
<gene>
    <name evidence="1" type="ORF">ATANTOWER_020320</name>
</gene>
<evidence type="ECO:0000313" key="1">
    <source>
        <dbReference type="EMBL" id="MED6232070.1"/>
    </source>
</evidence>
<protein>
    <submittedName>
        <fullName evidence="1">Uncharacterized protein</fullName>
    </submittedName>
</protein>
<comment type="caution">
    <text evidence="1">The sequence shown here is derived from an EMBL/GenBank/DDBJ whole genome shotgun (WGS) entry which is preliminary data.</text>
</comment>
<accession>A0ABU7A2G4</accession>
<keyword evidence="2" id="KW-1185">Reference proteome</keyword>
<dbReference type="EMBL" id="JAHUTI010000431">
    <property type="protein sequence ID" value="MED6232070.1"/>
    <property type="molecule type" value="Genomic_DNA"/>
</dbReference>
<proteinExistence type="predicted"/>
<name>A0ABU7A2G4_9TELE</name>
<evidence type="ECO:0000313" key="2">
    <source>
        <dbReference type="Proteomes" id="UP001345963"/>
    </source>
</evidence>
<sequence length="157" mass="17581">MTLPSLTDFALWPVPCQTDWILDNESVFCIWFIPQPAPCLTPLALELDPVSVHGFTPQPSHWFIQPEPDWLSNLAGIIVKRTITTLCVPATASADSPGDLVHILYWVLHLFPRLRSDSWKLTAGLLFPDPVLLNKPFNFSLCVWLNLGPLSLVVIVL</sequence>
<organism evidence="1 2">
    <name type="scientific">Ataeniobius toweri</name>
    <dbReference type="NCBI Taxonomy" id="208326"/>
    <lineage>
        <taxon>Eukaryota</taxon>
        <taxon>Metazoa</taxon>
        <taxon>Chordata</taxon>
        <taxon>Craniata</taxon>
        <taxon>Vertebrata</taxon>
        <taxon>Euteleostomi</taxon>
        <taxon>Actinopterygii</taxon>
        <taxon>Neopterygii</taxon>
        <taxon>Teleostei</taxon>
        <taxon>Neoteleostei</taxon>
        <taxon>Acanthomorphata</taxon>
        <taxon>Ovalentaria</taxon>
        <taxon>Atherinomorphae</taxon>
        <taxon>Cyprinodontiformes</taxon>
        <taxon>Goodeidae</taxon>
        <taxon>Ataeniobius</taxon>
    </lineage>
</organism>